<organism evidence="1 2">
    <name type="scientific">Henosepilachna vigintioctopunctata</name>
    <dbReference type="NCBI Taxonomy" id="420089"/>
    <lineage>
        <taxon>Eukaryota</taxon>
        <taxon>Metazoa</taxon>
        <taxon>Ecdysozoa</taxon>
        <taxon>Arthropoda</taxon>
        <taxon>Hexapoda</taxon>
        <taxon>Insecta</taxon>
        <taxon>Pterygota</taxon>
        <taxon>Neoptera</taxon>
        <taxon>Endopterygota</taxon>
        <taxon>Coleoptera</taxon>
        <taxon>Polyphaga</taxon>
        <taxon>Cucujiformia</taxon>
        <taxon>Coccinelloidea</taxon>
        <taxon>Coccinellidae</taxon>
        <taxon>Epilachninae</taxon>
        <taxon>Epilachnini</taxon>
        <taxon>Henosepilachna</taxon>
    </lineage>
</organism>
<sequence>MDSYSNFSEYLPRKDSCLYVKLLLQYEYFACQLGHSTTKQFVSENNEAILEHPQKYLGLHIFHKNAFVSELGDDFQRFLCSTFTTKLSDMMYSAALDLLNYCPKKN</sequence>
<dbReference type="Proteomes" id="UP001431783">
    <property type="component" value="Unassembled WGS sequence"/>
</dbReference>
<reference evidence="1 2" key="1">
    <citation type="submission" date="2023-03" db="EMBL/GenBank/DDBJ databases">
        <title>Genome insight into feeding habits of ladybird beetles.</title>
        <authorList>
            <person name="Li H.-S."/>
            <person name="Huang Y.-H."/>
            <person name="Pang H."/>
        </authorList>
    </citation>
    <scope>NUCLEOTIDE SEQUENCE [LARGE SCALE GENOMIC DNA]</scope>
    <source>
        <strain evidence="1">SYSU_2023b</strain>
        <tissue evidence="1">Whole body</tissue>
    </source>
</reference>
<protein>
    <submittedName>
        <fullName evidence="1">Uncharacterized protein</fullName>
    </submittedName>
</protein>
<dbReference type="AlphaFoldDB" id="A0AAW1U361"/>
<proteinExistence type="predicted"/>
<accession>A0AAW1U361</accession>
<evidence type="ECO:0000313" key="2">
    <source>
        <dbReference type="Proteomes" id="UP001431783"/>
    </source>
</evidence>
<evidence type="ECO:0000313" key="1">
    <source>
        <dbReference type="EMBL" id="KAK9874712.1"/>
    </source>
</evidence>
<comment type="caution">
    <text evidence="1">The sequence shown here is derived from an EMBL/GenBank/DDBJ whole genome shotgun (WGS) entry which is preliminary data.</text>
</comment>
<dbReference type="EMBL" id="JARQZJ010000032">
    <property type="protein sequence ID" value="KAK9874712.1"/>
    <property type="molecule type" value="Genomic_DNA"/>
</dbReference>
<keyword evidence="2" id="KW-1185">Reference proteome</keyword>
<name>A0AAW1U361_9CUCU</name>
<gene>
    <name evidence="1" type="ORF">WA026_005531</name>
</gene>